<feature type="region of interest" description="Disordered" evidence="1">
    <location>
        <begin position="1"/>
        <end position="36"/>
    </location>
</feature>
<evidence type="ECO:0000313" key="3">
    <source>
        <dbReference type="EMBL" id="KAG2565845.1"/>
    </source>
</evidence>
<dbReference type="AlphaFoldDB" id="A0A8T0PXL3"/>
<feature type="domain" description="DUF1618" evidence="2">
    <location>
        <begin position="234"/>
        <end position="353"/>
    </location>
</feature>
<dbReference type="EMBL" id="CM029050">
    <property type="protein sequence ID" value="KAG2565846.1"/>
    <property type="molecule type" value="Genomic_DNA"/>
</dbReference>
<evidence type="ECO:0000313" key="4">
    <source>
        <dbReference type="Proteomes" id="UP000823388"/>
    </source>
</evidence>
<dbReference type="PANTHER" id="PTHR33074:SF72">
    <property type="entry name" value="DUF1618 DOMAIN-CONTAINING PROTEIN"/>
    <property type="match status" value="1"/>
</dbReference>
<evidence type="ECO:0000256" key="1">
    <source>
        <dbReference type="SAM" id="MobiDB-lite"/>
    </source>
</evidence>
<keyword evidence="4" id="KW-1185">Reference proteome</keyword>
<gene>
    <name evidence="3" type="ORF">PVAP13_7NG145917</name>
</gene>
<dbReference type="Pfam" id="PF07762">
    <property type="entry name" value="DUF1618"/>
    <property type="match status" value="1"/>
</dbReference>
<protein>
    <recommendedName>
        <fullName evidence="2">DUF1618 domain-containing protein</fullName>
    </recommendedName>
</protein>
<reference evidence="3 4" key="1">
    <citation type="submission" date="2020-05" db="EMBL/GenBank/DDBJ databases">
        <title>WGS assembly of Panicum virgatum.</title>
        <authorList>
            <person name="Lovell J.T."/>
            <person name="Jenkins J."/>
            <person name="Shu S."/>
            <person name="Juenger T.E."/>
            <person name="Schmutz J."/>
        </authorList>
    </citation>
    <scope>NUCLEOTIDE SEQUENCE [LARGE SCALE GENOMIC DNA]</scope>
    <source>
        <strain evidence="3">AP13</strain>
        <strain evidence="4">cv. AP13</strain>
    </source>
</reference>
<evidence type="ECO:0000259" key="2">
    <source>
        <dbReference type="Pfam" id="PF07762"/>
    </source>
</evidence>
<dbReference type="InterPro" id="IPR011676">
    <property type="entry name" value="DUF1618"/>
</dbReference>
<organism evidence="3 4">
    <name type="scientific">Panicum virgatum</name>
    <name type="common">Blackwell switchgrass</name>
    <dbReference type="NCBI Taxonomy" id="38727"/>
    <lineage>
        <taxon>Eukaryota</taxon>
        <taxon>Viridiplantae</taxon>
        <taxon>Streptophyta</taxon>
        <taxon>Embryophyta</taxon>
        <taxon>Tracheophyta</taxon>
        <taxon>Spermatophyta</taxon>
        <taxon>Magnoliopsida</taxon>
        <taxon>Liliopsida</taxon>
        <taxon>Poales</taxon>
        <taxon>Poaceae</taxon>
        <taxon>PACMAD clade</taxon>
        <taxon>Panicoideae</taxon>
        <taxon>Panicodae</taxon>
        <taxon>Paniceae</taxon>
        <taxon>Panicinae</taxon>
        <taxon>Panicum</taxon>
        <taxon>Panicum sect. Hiantes</taxon>
    </lineage>
</organism>
<dbReference type="PANTHER" id="PTHR33074">
    <property type="entry name" value="EXPRESSED PROTEIN-RELATED"/>
    <property type="match status" value="1"/>
</dbReference>
<sequence length="417" mass="46818">MSSTGGSAALEEKGKEEVMNSSSFSRRRRPGSRRPSHVLLNAEAVVGIHRNRTTATALNRNGALIEVSFLLKRPPEASILYVASDDLNPFVPPVILCSADDLLLLRVNVGRSDAHLSLKHRHDYYVYRATPAWPMLDRLESPPDPVFHRADVGLLPHPDGRYTVASLMDIGRDDVYELQLYHSHTETWTTRQVPVEPQQWNPLPKRIPKYCGSLLRHYTSAVVTIGGEGGTMAWVDLWRSILLCDVLRPDPCLRGVPLPLPLTQMSLNGGLGVKLDFAAHSRDISFNRDKGCLVLVHLERYEFPHPVHAATRGLGGQDVQVLDWEVTTWSNSKMSLSLEDWHKERSVRASNNTIDARMLEGSGLPCRPPRDQAQQQQLEFQNLSMCQPALFPVKTAWFTWWPGRSICTPKHGVLLLT</sequence>
<dbReference type="EMBL" id="CM029050">
    <property type="protein sequence ID" value="KAG2565845.1"/>
    <property type="molecule type" value="Genomic_DNA"/>
</dbReference>
<name>A0A8T0PXL3_PANVG</name>
<proteinExistence type="predicted"/>
<accession>A0A8T0PXL3</accession>
<dbReference type="Proteomes" id="UP000823388">
    <property type="component" value="Chromosome 7N"/>
</dbReference>
<comment type="caution">
    <text evidence="3">The sequence shown here is derived from an EMBL/GenBank/DDBJ whole genome shotgun (WGS) entry which is preliminary data.</text>
</comment>
<feature type="compositionally biased region" description="Basic residues" evidence="1">
    <location>
        <begin position="25"/>
        <end position="36"/>
    </location>
</feature>